<protein>
    <recommendedName>
        <fullName evidence="8">Sulfate adenylyltransferase</fullName>
        <ecNumber evidence="8">2.7.7.4</ecNumber>
    </recommendedName>
    <alternativeName>
        <fullName evidence="8">ATP-sulfurylase</fullName>
    </alternativeName>
    <alternativeName>
        <fullName evidence="8">Sulfate adenylate transferase</fullName>
        <shortName evidence="8">SAT</shortName>
    </alternativeName>
</protein>
<dbReference type="SUPFAM" id="SSF52374">
    <property type="entry name" value="Nucleotidylyl transferase"/>
    <property type="match status" value="1"/>
</dbReference>
<dbReference type="InterPro" id="IPR002650">
    <property type="entry name" value="Sulphate_adenylyltransferase"/>
</dbReference>
<dbReference type="UniPathway" id="UPA00140">
    <property type="reaction ID" value="UER00204"/>
</dbReference>
<dbReference type="NCBIfam" id="TIGR00339">
    <property type="entry name" value="sopT"/>
    <property type="match status" value="1"/>
</dbReference>
<dbReference type="GO" id="GO:0004781">
    <property type="term" value="F:sulfate adenylyltransferase (ATP) activity"/>
    <property type="evidence" value="ECO:0007669"/>
    <property type="project" value="UniProtKB-UniRule"/>
</dbReference>
<reference evidence="11 12" key="1">
    <citation type="submission" date="2020-01" db="EMBL/GenBank/DDBJ databases">
        <authorList>
            <person name="Gulvik C.A."/>
            <person name="Batra D.G."/>
        </authorList>
    </citation>
    <scope>NUCLEOTIDE SEQUENCE [LARGE SCALE GENOMIC DNA]</scope>
    <source>
        <strain evidence="11 12">W9323</strain>
    </source>
</reference>
<dbReference type="PANTHER" id="PTHR43509:SF1">
    <property type="entry name" value="SULFATE ADENYLYLTRANSFERASE"/>
    <property type="match status" value="1"/>
</dbReference>
<dbReference type="GO" id="GO:0000103">
    <property type="term" value="P:sulfate assimilation"/>
    <property type="evidence" value="ECO:0007669"/>
    <property type="project" value="UniProtKB-UniRule"/>
</dbReference>
<comment type="pathway">
    <text evidence="1 8">Sulfur metabolism; hydrogen sulfide biosynthesis; sulfite from sulfate: step 1/3.</text>
</comment>
<dbReference type="GO" id="GO:0070814">
    <property type="term" value="P:hydrogen sulfide biosynthetic process"/>
    <property type="evidence" value="ECO:0007669"/>
    <property type="project" value="UniProtKB-UniRule"/>
</dbReference>
<dbReference type="EMBL" id="CP048104">
    <property type="protein sequence ID" value="QKG85305.1"/>
    <property type="molecule type" value="Genomic_DNA"/>
</dbReference>
<sequence>MLRKGGETVKENIPPHGGLLVNQRVYDEERKEWLKRAKELPAVRVSHRTLSDLECIGTGVFSPLTGFMKEEDYVSVRDHMRLADGTLWSLPVTLPVPEGSQIKEGEWITLCSDQGTRVAVMHVQSLYRIDRRQEAQKVYHTVEEEHPGVAFLYQTSSLQAGGPIYLLERKNAGVFSRYYFEPEETRKEFAERGWERVVGFQTRNPVHRAHEYIQKAALETVDGLFLHPLVGHTKADDIPAEIRLKSYEAILDHYYPKQRVFLGVFPASMRYAGPREALFHAIVRKNYGCTHFIVGRDHAGVGDYYGTYDAQKIFRSFSQEELGIIPLFFEHSFYCRRCATMASFKTCPHDQTDHIVLSGTKVRQMLKQGLMPPPEFSRPEVVQVLIRGLQGKE</sequence>
<dbReference type="SUPFAM" id="SSF88697">
    <property type="entry name" value="PUA domain-like"/>
    <property type="match status" value="1"/>
</dbReference>
<evidence type="ECO:0000256" key="8">
    <source>
        <dbReference type="HAMAP-Rule" id="MF_00066"/>
    </source>
</evidence>
<accession>A0A7D3Y623</accession>
<gene>
    <name evidence="8 11" type="primary">sat</name>
    <name evidence="11" type="ORF">GXN76_13035</name>
</gene>
<dbReference type="PANTHER" id="PTHR43509">
    <property type="match status" value="1"/>
</dbReference>
<dbReference type="GO" id="GO:0005524">
    <property type="term" value="F:ATP binding"/>
    <property type="evidence" value="ECO:0007669"/>
    <property type="project" value="UniProtKB-KW"/>
</dbReference>
<dbReference type="EC" id="2.7.7.4" evidence="8"/>
<feature type="domain" description="Sulphate adenylyltransferase catalytic" evidence="9">
    <location>
        <begin position="177"/>
        <end position="387"/>
    </location>
</feature>
<proteinExistence type="inferred from homology"/>
<evidence type="ECO:0000313" key="12">
    <source>
        <dbReference type="Proteomes" id="UP000503088"/>
    </source>
</evidence>
<evidence type="ECO:0000259" key="10">
    <source>
        <dbReference type="Pfam" id="PF14306"/>
    </source>
</evidence>
<dbReference type="Proteomes" id="UP000503088">
    <property type="component" value="Chromosome"/>
</dbReference>
<name>A0A7D3Y623_9BACL</name>
<dbReference type="InterPro" id="IPR024951">
    <property type="entry name" value="Sulfurylase_cat_dom"/>
</dbReference>
<keyword evidence="5 8" id="KW-0067">ATP-binding</keyword>
<evidence type="ECO:0000256" key="4">
    <source>
        <dbReference type="ARBA" id="ARBA00022741"/>
    </source>
</evidence>
<dbReference type="AlphaFoldDB" id="A0A7D3Y623"/>
<dbReference type="InterPro" id="IPR015947">
    <property type="entry name" value="PUA-like_sf"/>
</dbReference>
<dbReference type="InterPro" id="IPR020792">
    <property type="entry name" value="SO4_adenylyltransferase_pro"/>
</dbReference>
<dbReference type="NCBIfam" id="NF003166">
    <property type="entry name" value="PRK04149.1"/>
    <property type="match status" value="1"/>
</dbReference>
<evidence type="ECO:0000256" key="2">
    <source>
        <dbReference type="ARBA" id="ARBA00022679"/>
    </source>
</evidence>
<evidence type="ECO:0000256" key="5">
    <source>
        <dbReference type="ARBA" id="ARBA00022840"/>
    </source>
</evidence>
<dbReference type="CDD" id="cd00517">
    <property type="entry name" value="ATPS"/>
    <property type="match status" value="1"/>
</dbReference>
<dbReference type="HAMAP" id="MF_00066">
    <property type="entry name" value="Sulf_adenylyltr"/>
    <property type="match status" value="1"/>
</dbReference>
<comment type="similarity">
    <text evidence="6 8">Belongs to the sulfate adenylyltransferase family.</text>
</comment>
<dbReference type="Pfam" id="PF01747">
    <property type="entry name" value="ATP-sulfurylase"/>
    <property type="match status" value="1"/>
</dbReference>
<evidence type="ECO:0000259" key="9">
    <source>
        <dbReference type="Pfam" id="PF01747"/>
    </source>
</evidence>
<dbReference type="Gene3D" id="3.10.400.10">
    <property type="entry name" value="Sulfate adenylyltransferase"/>
    <property type="match status" value="1"/>
</dbReference>
<dbReference type="KEGG" id="kpul:GXN76_13035"/>
<evidence type="ECO:0000256" key="7">
    <source>
        <dbReference type="ARBA" id="ARBA00049370"/>
    </source>
</evidence>
<comment type="catalytic activity">
    <reaction evidence="7 8">
        <text>sulfate + ATP + H(+) = adenosine 5'-phosphosulfate + diphosphate</text>
        <dbReference type="Rhea" id="RHEA:18133"/>
        <dbReference type="ChEBI" id="CHEBI:15378"/>
        <dbReference type="ChEBI" id="CHEBI:16189"/>
        <dbReference type="ChEBI" id="CHEBI:30616"/>
        <dbReference type="ChEBI" id="CHEBI:33019"/>
        <dbReference type="ChEBI" id="CHEBI:58243"/>
        <dbReference type="EC" id="2.7.7.4"/>
    </reaction>
</comment>
<evidence type="ECO:0000256" key="1">
    <source>
        <dbReference type="ARBA" id="ARBA00005048"/>
    </source>
</evidence>
<feature type="domain" description="ATP-sulfurylase PUA-like" evidence="10">
    <location>
        <begin position="13"/>
        <end position="169"/>
    </location>
</feature>
<keyword evidence="12" id="KW-1185">Reference proteome</keyword>
<dbReference type="InterPro" id="IPR014729">
    <property type="entry name" value="Rossmann-like_a/b/a_fold"/>
</dbReference>
<keyword evidence="4 8" id="KW-0547">Nucleotide-binding</keyword>
<dbReference type="Gene3D" id="3.40.50.620">
    <property type="entry name" value="HUPs"/>
    <property type="match status" value="1"/>
</dbReference>
<evidence type="ECO:0000256" key="3">
    <source>
        <dbReference type="ARBA" id="ARBA00022695"/>
    </source>
</evidence>
<organism evidence="11 12">
    <name type="scientific">Kroppenstedtia pulmonis</name>
    <dbReference type="NCBI Taxonomy" id="1380685"/>
    <lineage>
        <taxon>Bacteria</taxon>
        <taxon>Bacillati</taxon>
        <taxon>Bacillota</taxon>
        <taxon>Bacilli</taxon>
        <taxon>Bacillales</taxon>
        <taxon>Thermoactinomycetaceae</taxon>
        <taxon>Kroppenstedtia</taxon>
    </lineage>
</organism>
<dbReference type="Pfam" id="PF14306">
    <property type="entry name" value="PUA_2"/>
    <property type="match status" value="1"/>
</dbReference>
<evidence type="ECO:0000313" key="11">
    <source>
        <dbReference type="EMBL" id="QKG85305.1"/>
    </source>
</evidence>
<keyword evidence="3 8" id="KW-0548">Nucleotidyltransferase</keyword>
<evidence type="ECO:0000256" key="6">
    <source>
        <dbReference type="ARBA" id="ARBA00037980"/>
    </source>
</evidence>
<keyword evidence="2 8" id="KW-0808">Transferase</keyword>
<dbReference type="InterPro" id="IPR025980">
    <property type="entry name" value="ATP-Sase_PUA-like_dom"/>
</dbReference>